<name>A0A2P2R2V8_RHIMU</name>
<reference evidence="1" key="1">
    <citation type="submission" date="2018-02" db="EMBL/GenBank/DDBJ databases">
        <title>Rhizophora mucronata_Transcriptome.</title>
        <authorList>
            <person name="Meera S.P."/>
            <person name="Sreeshan A."/>
            <person name="Augustine A."/>
        </authorList>
    </citation>
    <scope>NUCLEOTIDE SEQUENCE</scope>
    <source>
        <tissue evidence="1">Leaf</tissue>
    </source>
</reference>
<accession>A0A2P2R2V8</accession>
<sequence length="39" mass="4672">MQRGHVFQTAKADLKGCLRLCKYCDSLIRLYLHFWADDR</sequence>
<dbReference type="EMBL" id="GGEC01093115">
    <property type="protein sequence ID" value="MBX73599.1"/>
    <property type="molecule type" value="Transcribed_RNA"/>
</dbReference>
<dbReference type="AlphaFoldDB" id="A0A2P2R2V8"/>
<organism evidence="1">
    <name type="scientific">Rhizophora mucronata</name>
    <name type="common">Asiatic mangrove</name>
    <dbReference type="NCBI Taxonomy" id="61149"/>
    <lineage>
        <taxon>Eukaryota</taxon>
        <taxon>Viridiplantae</taxon>
        <taxon>Streptophyta</taxon>
        <taxon>Embryophyta</taxon>
        <taxon>Tracheophyta</taxon>
        <taxon>Spermatophyta</taxon>
        <taxon>Magnoliopsida</taxon>
        <taxon>eudicotyledons</taxon>
        <taxon>Gunneridae</taxon>
        <taxon>Pentapetalae</taxon>
        <taxon>rosids</taxon>
        <taxon>fabids</taxon>
        <taxon>Malpighiales</taxon>
        <taxon>Rhizophoraceae</taxon>
        <taxon>Rhizophora</taxon>
    </lineage>
</organism>
<protein>
    <submittedName>
        <fullName evidence="1">Uncharacterized protein</fullName>
    </submittedName>
</protein>
<evidence type="ECO:0000313" key="1">
    <source>
        <dbReference type="EMBL" id="MBX73599.1"/>
    </source>
</evidence>
<proteinExistence type="predicted"/>